<dbReference type="CDD" id="cd05471">
    <property type="entry name" value="pepsin_like"/>
    <property type="match status" value="1"/>
</dbReference>
<feature type="domain" description="Peptidase A1" evidence="7">
    <location>
        <begin position="50"/>
        <end position="395"/>
    </location>
</feature>
<keyword evidence="4" id="KW-0378">Hydrolase</keyword>
<evidence type="ECO:0000259" key="7">
    <source>
        <dbReference type="PROSITE" id="PS51767"/>
    </source>
</evidence>
<organism evidence="8 9">
    <name type="scientific">Syncephalastrum racemosum</name>
    <name type="common">Filamentous fungus</name>
    <dbReference type="NCBI Taxonomy" id="13706"/>
    <lineage>
        <taxon>Eukaryota</taxon>
        <taxon>Fungi</taxon>
        <taxon>Fungi incertae sedis</taxon>
        <taxon>Mucoromycota</taxon>
        <taxon>Mucoromycotina</taxon>
        <taxon>Mucoromycetes</taxon>
        <taxon>Mucorales</taxon>
        <taxon>Syncephalastraceae</taxon>
        <taxon>Syncephalastrum</taxon>
    </lineage>
</organism>
<dbReference type="PROSITE" id="PS00141">
    <property type="entry name" value="ASP_PROTEASE"/>
    <property type="match status" value="1"/>
</dbReference>
<keyword evidence="2 4" id="KW-0064">Aspartyl protease</keyword>
<dbReference type="InterPro" id="IPR021109">
    <property type="entry name" value="Peptidase_aspartic_dom_sf"/>
</dbReference>
<feature type="chain" id="PRO_5013230781" evidence="6">
    <location>
        <begin position="22"/>
        <end position="417"/>
    </location>
</feature>
<evidence type="ECO:0000256" key="3">
    <source>
        <dbReference type="PIRSR" id="PIRSR601461-2"/>
    </source>
</evidence>
<dbReference type="OrthoDB" id="15189at2759"/>
<evidence type="ECO:0000256" key="1">
    <source>
        <dbReference type="ARBA" id="ARBA00007447"/>
    </source>
</evidence>
<dbReference type="Pfam" id="PF00026">
    <property type="entry name" value="Asp"/>
    <property type="match status" value="1"/>
</dbReference>
<dbReference type="Gene3D" id="2.40.70.10">
    <property type="entry name" value="Acid Proteases"/>
    <property type="match status" value="2"/>
</dbReference>
<keyword evidence="9" id="KW-1185">Reference proteome</keyword>
<evidence type="ECO:0000256" key="5">
    <source>
        <dbReference type="SAM" id="MobiDB-lite"/>
    </source>
</evidence>
<dbReference type="OMA" id="NQIGIVC"/>
<comment type="caution">
    <text evidence="8">The sequence shown here is derived from an EMBL/GenBank/DDBJ whole genome shotgun (WGS) entry which is preliminary data.</text>
</comment>
<feature type="compositionally biased region" description="Basic residues" evidence="5">
    <location>
        <begin position="405"/>
        <end position="417"/>
    </location>
</feature>
<evidence type="ECO:0000256" key="6">
    <source>
        <dbReference type="SAM" id="SignalP"/>
    </source>
</evidence>
<dbReference type="PANTHER" id="PTHR47966:SF51">
    <property type="entry name" value="BETA-SITE APP-CLEAVING ENZYME, ISOFORM A-RELATED"/>
    <property type="match status" value="1"/>
</dbReference>
<keyword evidence="6" id="KW-0732">Signal</keyword>
<dbReference type="GO" id="GO:0004190">
    <property type="term" value="F:aspartic-type endopeptidase activity"/>
    <property type="evidence" value="ECO:0007669"/>
    <property type="project" value="UniProtKB-KW"/>
</dbReference>
<dbReference type="InterPro" id="IPR034164">
    <property type="entry name" value="Pepsin-like_dom"/>
</dbReference>
<evidence type="ECO:0000313" key="9">
    <source>
        <dbReference type="Proteomes" id="UP000242180"/>
    </source>
</evidence>
<dbReference type="InterPro" id="IPR001969">
    <property type="entry name" value="Aspartic_peptidase_AS"/>
</dbReference>
<feature type="disulfide bond" evidence="3">
    <location>
        <begin position="318"/>
        <end position="358"/>
    </location>
</feature>
<proteinExistence type="inferred from homology"/>
<evidence type="ECO:0000256" key="2">
    <source>
        <dbReference type="ARBA" id="ARBA00022750"/>
    </source>
</evidence>
<comment type="similarity">
    <text evidence="1 4">Belongs to the peptidase A1 family.</text>
</comment>
<feature type="signal peptide" evidence="6">
    <location>
        <begin position="1"/>
        <end position="21"/>
    </location>
</feature>
<feature type="region of interest" description="Disordered" evidence="5">
    <location>
        <begin position="397"/>
        <end position="417"/>
    </location>
</feature>
<evidence type="ECO:0000256" key="4">
    <source>
        <dbReference type="RuleBase" id="RU000454"/>
    </source>
</evidence>
<sequence length="417" mass="46412">MRHTFLLAASLASLAATLTTADDGLHRIPMYRRWENKMVTEALEYDEGLLVGHIEIGTPAQKFPVLFDTGSSLSWVPSTKAKQCHSTECRSYSKNPYNAEDSSSAYDLHKKESIKYDDGKCIDVELYTETVSMGGIKVKNQLFGSAYSVTNIGDDKYIGYFGLGGFSDDGSTNFNSTSKKRDYVNSNGFAQNAFQTGYGTNSQQFGMVSGSSSGFYQKRWNTPEAEFIFGGVDHTKYEGSIAYMPLPTCDYGDSPYWKARMNCVKLGHDVDIKLGHKALASFSSNSNYITAPERQVQLLHKGMGAEYDDKSGFYHIKCCEADKLPDLTFTFDNYQVSLPPKLWTRPVSGDRDDDHAMCYSLIQSGSNDRDWNLGGAFLNTFYHIYDQGNKRVGLAIPKKSQSGAKIKKTGSRSHNKD</sequence>
<keyword evidence="3" id="KW-1015">Disulfide bond</keyword>
<dbReference type="GO" id="GO:0006508">
    <property type="term" value="P:proteolysis"/>
    <property type="evidence" value="ECO:0007669"/>
    <property type="project" value="UniProtKB-KW"/>
</dbReference>
<dbReference type="Proteomes" id="UP000242180">
    <property type="component" value="Unassembled WGS sequence"/>
</dbReference>
<dbReference type="PRINTS" id="PR00792">
    <property type="entry name" value="PEPSIN"/>
</dbReference>
<dbReference type="SUPFAM" id="SSF50630">
    <property type="entry name" value="Acid proteases"/>
    <property type="match status" value="1"/>
</dbReference>
<keyword evidence="4" id="KW-0645">Protease</keyword>
<dbReference type="PANTHER" id="PTHR47966">
    <property type="entry name" value="BETA-SITE APP-CLEAVING ENZYME, ISOFORM A-RELATED"/>
    <property type="match status" value="1"/>
</dbReference>
<dbReference type="InParanoid" id="A0A1X2H818"/>
<dbReference type="STRING" id="13706.A0A1X2H818"/>
<accession>A0A1X2H818</accession>
<reference evidence="8 9" key="1">
    <citation type="submission" date="2016-07" db="EMBL/GenBank/DDBJ databases">
        <title>Pervasive Adenine N6-methylation of Active Genes in Fungi.</title>
        <authorList>
            <consortium name="DOE Joint Genome Institute"/>
            <person name="Mondo S.J."/>
            <person name="Dannebaum R.O."/>
            <person name="Kuo R.C."/>
            <person name="Labutti K."/>
            <person name="Haridas S."/>
            <person name="Kuo A."/>
            <person name="Salamov A."/>
            <person name="Ahrendt S.R."/>
            <person name="Lipzen A."/>
            <person name="Sullivan W."/>
            <person name="Andreopoulos W.B."/>
            <person name="Clum A."/>
            <person name="Lindquist E."/>
            <person name="Daum C."/>
            <person name="Ramamoorthy G.K."/>
            <person name="Gryganskyi A."/>
            <person name="Culley D."/>
            <person name="Magnuson J.K."/>
            <person name="James T.Y."/>
            <person name="O'Malley M.A."/>
            <person name="Stajich J.E."/>
            <person name="Spatafora J.W."/>
            <person name="Visel A."/>
            <person name="Grigoriev I.V."/>
        </authorList>
    </citation>
    <scope>NUCLEOTIDE SEQUENCE [LARGE SCALE GENOMIC DNA]</scope>
    <source>
        <strain evidence="8 9">NRRL 2496</strain>
    </source>
</reference>
<name>A0A1X2H818_SYNRA</name>
<dbReference type="AlphaFoldDB" id="A0A1X2H818"/>
<dbReference type="EMBL" id="MCGN01000007">
    <property type="protein sequence ID" value="ORY94674.1"/>
    <property type="molecule type" value="Genomic_DNA"/>
</dbReference>
<dbReference type="PROSITE" id="PS51767">
    <property type="entry name" value="PEPTIDASE_A1"/>
    <property type="match status" value="1"/>
</dbReference>
<gene>
    <name evidence="8" type="ORF">BCR43DRAFT_506637</name>
</gene>
<protein>
    <submittedName>
        <fullName evidence="8">Aspartic peptidase domain-containing protein</fullName>
    </submittedName>
</protein>
<evidence type="ECO:0000313" key="8">
    <source>
        <dbReference type="EMBL" id="ORY94674.1"/>
    </source>
</evidence>
<dbReference type="InterPro" id="IPR033121">
    <property type="entry name" value="PEPTIDASE_A1"/>
</dbReference>
<dbReference type="InterPro" id="IPR001461">
    <property type="entry name" value="Aspartic_peptidase_A1"/>
</dbReference>